<keyword evidence="2" id="KW-0349">Heme</keyword>
<dbReference type="Proteomes" id="UP000006729">
    <property type="component" value="Chromosome 17"/>
</dbReference>
<keyword evidence="8" id="KW-0503">Monooxygenase</keyword>
<dbReference type="GO" id="GO:0046872">
    <property type="term" value="F:metal ion binding"/>
    <property type="evidence" value="ECO:0007669"/>
    <property type="project" value="UniProtKB-KW"/>
</dbReference>
<proteinExistence type="predicted"/>
<keyword evidence="3 10" id="KW-0812">Transmembrane</keyword>
<dbReference type="PANTHER" id="PTHR47947">
    <property type="entry name" value="CYTOCHROME P450 82C3-RELATED"/>
    <property type="match status" value="1"/>
</dbReference>
<dbReference type="PANTHER" id="PTHR47947:SF1">
    <property type="entry name" value="CYTOCHROME P450 82E3"/>
    <property type="match status" value="1"/>
</dbReference>
<keyword evidence="4" id="KW-0479">Metal-binding</keyword>
<feature type="transmembrane region" description="Helical" evidence="10">
    <location>
        <begin position="32"/>
        <end position="51"/>
    </location>
</feature>
<dbReference type="InParanoid" id="B9N8V2"/>
<evidence type="ECO:0000256" key="1">
    <source>
        <dbReference type="ARBA" id="ARBA00004167"/>
    </source>
</evidence>
<sequence length="80" mass="9167">MITRIIAGKRYFSSAKAENEEGKRTGKLMKEFMIISGVFVPSDLIPFLGWINNFLGSMKNIKIPSRELDSLMESWIPRDD</sequence>
<dbReference type="GO" id="GO:0004497">
    <property type="term" value="F:monooxygenase activity"/>
    <property type="evidence" value="ECO:0007669"/>
    <property type="project" value="UniProtKB-KW"/>
</dbReference>
<dbReference type="HOGENOM" id="CLU_2594276_0_0_1"/>
<name>B9N8V2_POPTR</name>
<keyword evidence="9 10" id="KW-0472">Membrane</keyword>
<protein>
    <recommendedName>
        <fullName evidence="13">Cytochrome P450</fullName>
    </recommendedName>
</protein>
<evidence type="ECO:0000256" key="6">
    <source>
        <dbReference type="ARBA" id="ARBA00023002"/>
    </source>
</evidence>
<evidence type="ECO:0000256" key="3">
    <source>
        <dbReference type="ARBA" id="ARBA00022692"/>
    </source>
</evidence>
<evidence type="ECO:0000313" key="11">
    <source>
        <dbReference type="EMBL" id="PNS95591.1"/>
    </source>
</evidence>
<evidence type="ECO:0000256" key="9">
    <source>
        <dbReference type="ARBA" id="ARBA00023136"/>
    </source>
</evidence>
<evidence type="ECO:0000256" key="4">
    <source>
        <dbReference type="ARBA" id="ARBA00022723"/>
    </source>
</evidence>
<evidence type="ECO:0008006" key="13">
    <source>
        <dbReference type="Google" id="ProtNLM"/>
    </source>
</evidence>
<comment type="subcellular location">
    <subcellularLocation>
        <location evidence="1">Membrane</location>
        <topology evidence="1">Single-pass membrane protein</topology>
    </subcellularLocation>
</comment>
<accession>B9N8V2</accession>
<organism evidence="11 12">
    <name type="scientific">Populus trichocarpa</name>
    <name type="common">Western balsam poplar</name>
    <name type="synonym">Populus balsamifera subsp. trichocarpa</name>
    <dbReference type="NCBI Taxonomy" id="3694"/>
    <lineage>
        <taxon>Eukaryota</taxon>
        <taxon>Viridiplantae</taxon>
        <taxon>Streptophyta</taxon>
        <taxon>Embryophyta</taxon>
        <taxon>Tracheophyta</taxon>
        <taxon>Spermatophyta</taxon>
        <taxon>Magnoliopsida</taxon>
        <taxon>eudicotyledons</taxon>
        <taxon>Gunneridae</taxon>
        <taxon>Pentapetalae</taxon>
        <taxon>rosids</taxon>
        <taxon>fabids</taxon>
        <taxon>Malpighiales</taxon>
        <taxon>Salicaceae</taxon>
        <taxon>Saliceae</taxon>
        <taxon>Populus</taxon>
    </lineage>
</organism>
<dbReference type="InterPro" id="IPR050651">
    <property type="entry name" value="Plant_Cytochrome_P450_Monoox"/>
</dbReference>
<evidence type="ECO:0000256" key="10">
    <source>
        <dbReference type="SAM" id="Phobius"/>
    </source>
</evidence>
<evidence type="ECO:0000313" key="12">
    <source>
        <dbReference type="Proteomes" id="UP000006729"/>
    </source>
</evidence>
<keyword evidence="7" id="KW-0408">Iron</keyword>
<evidence type="ECO:0000256" key="2">
    <source>
        <dbReference type="ARBA" id="ARBA00022617"/>
    </source>
</evidence>
<evidence type="ECO:0000256" key="8">
    <source>
        <dbReference type="ARBA" id="ARBA00023033"/>
    </source>
</evidence>
<keyword evidence="12" id="KW-1185">Reference proteome</keyword>
<gene>
    <name evidence="11" type="ORF">POPTR_017G066800</name>
</gene>
<dbReference type="GO" id="GO:0016020">
    <property type="term" value="C:membrane"/>
    <property type="evidence" value="ECO:0007669"/>
    <property type="project" value="UniProtKB-SubCell"/>
</dbReference>
<dbReference type="EMBL" id="CM009306">
    <property type="protein sequence ID" value="PNS95591.1"/>
    <property type="molecule type" value="Genomic_DNA"/>
</dbReference>
<dbReference type="STRING" id="3694.B9N8V2"/>
<reference evidence="11 12" key="1">
    <citation type="journal article" date="2006" name="Science">
        <title>The genome of black cottonwood, Populus trichocarpa (Torr. &amp; Gray).</title>
        <authorList>
            <person name="Tuskan G.A."/>
            <person name="Difazio S."/>
            <person name="Jansson S."/>
            <person name="Bohlmann J."/>
            <person name="Grigoriev I."/>
            <person name="Hellsten U."/>
            <person name="Putnam N."/>
            <person name="Ralph S."/>
            <person name="Rombauts S."/>
            <person name="Salamov A."/>
            <person name="Schein J."/>
            <person name="Sterck L."/>
            <person name="Aerts A."/>
            <person name="Bhalerao R.R."/>
            <person name="Bhalerao R.P."/>
            <person name="Blaudez D."/>
            <person name="Boerjan W."/>
            <person name="Brun A."/>
            <person name="Brunner A."/>
            <person name="Busov V."/>
            <person name="Campbell M."/>
            <person name="Carlson J."/>
            <person name="Chalot M."/>
            <person name="Chapman J."/>
            <person name="Chen G.L."/>
            <person name="Cooper D."/>
            <person name="Coutinho P.M."/>
            <person name="Couturier J."/>
            <person name="Covert S."/>
            <person name="Cronk Q."/>
            <person name="Cunningham R."/>
            <person name="Davis J."/>
            <person name="Degroeve S."/>
            <person name="Dejardin A."/>
            <person name="Depamphilis C."/>
            <person name="Detter J."/>
            <person name="Dirks B."/>
            <person name="Dubchak I."/>
            <person name="Duplessis S."/>
            <person name="Ehlting J."/>
            <person name="Ellis B."/>
            <person name="Gendler K."/>
            <person name="Goodstein D."/>
            <person name="Gribskov M."/>
            <person name="Grimwood J."/>
            <person name="Groover A."/>
            <person name="Gunter L."/>
            <person name="Hamberger B."/>
            <person name="Heinze B."/>
            <person name="Helariutta Y."/>
            <person name="Henrissat B."/>
            <person name="Holligan D."/>
            <person name="Holt R."/>
            <person name="Huang W."/>
            <person name="Islam-Faridi N."/>
            <person name="Jones S."/>
            <person name="Jones-Rhoades M."/>
            <person name="Jorgensen R."/>
            <person name="Joshi C."/>
            <person name="Kangasjarvi J."/>
            <person name="Karlsson J."/>
            <person name="Kelleher C."/>
            <person name="Kirkpatrick R."/>
            <person name="Kirst M."/>
            <person name="Kohler A."/>
            <person name="Kalluri U."/>
            <person name="Larimer F."/>
            <person name="Leebens-Mack J."/>
            <person name="Leple J.C."/>
            <person name="Locascio P."/>
            <person name="Lou Y."/>
            <person name="Lucas S."/>
            <person name="Martin F."/>
            <person name="Montanini B."/>
            <person name="Napoli C."/>
            <person name="Nelson D.R."/>
            <person name="Nelson C."/>
            <person name="Nieminen K."/>
            <person name="Nilsson O."/>
            <person name="Pereda V."/>
            <person name="Peter G."/>
            <person name="Philippe R."/>
            <person name="Pilate G."/>
            <person name="Poliakov A."/>
            <person name="Razumovskaya J."/>
            <person name="Richardson P."/>
            <person name="Rinaldi C."/>
            <person name="Ritland K."/>
            <person name="Rouze P."/>
            <person name="Ryaboy D."/>
            <person name="Schmutz J."/>
            <person name="Schrader J."/>
            <person name="Segerman B."/>
            <person name="Shin H."/>
            <person name="Siddiqui A."/>
            <person name="Sterky F."/>
            <person name="Terry A."/>
            <person name="Tsai C.J."/>
            <person name="Uberbacher E."/>
            <person name="Unneberg P."/>
            <person name="Vahala J."/>
            <person name="Wall K."/>
            <person name="Wessler S."/>
            <person name="Yang G."/>
            <person name="Yin T."/>
            <person name="Douglas C."/>
            <person name="Marra M."/>
            <person name="Sandberg G."/>
            <person name="Van de Peer Y."/>
            <person name="Rokhsar D."/>
        </authorList>
    </citation>
    <scope>NUCLEOTIDE SEQUENCE [LARGE SCALE GENOMIC DNA]</scope>
    <source>
        <strain evidence="12">cv. Nisqually</strain>
    </source>
</reference>
<dbReference type="eggNOG" id="KOG0156">
    <property type="taxonomic scope" value="Eukaryota"/>
</dbReference>
<evidence type="ECO:0000256" key="5">
    <source>
        <dbReference type="ARBA" id="ARBA00022989"/>
    </source>
</evidence>
<dbReference type="AlphaFoldDB" id="B9N8V2"/>
<evidence type="ECO:0000256" key="7">
    <source>
        <dbReference type="ARBA" id="ARBA00023004"/>
    </source>
</evidence>
<keyword evidence="6" id="KW-0560">Oxidoreductase</keyword>
<keyword evidence="5 10" id="KW-1133">Transmembrane helix</keyword>